<feature type="transmembrane region" description="Helical" evidence="5">
    <location>
        <begin position="53"/>
        <end position="69"/>
    </location>
</feature>
<dbReference type="SUPFAM" id="SSF52091">
    <property type="entry name" value="SpoIIaa-like"/>
    <property type="match status" value="1"/>
</dbReference>
<evidence type="ECO:0000256" key="3">
    <source>
        <dbReference type="ARBA" id="ARBA00022989"/>
    </source>
</evidence>
<evidence type="ECO:0000256" key="5">
    <source>
        <dbReference type="SAM" id="Phobius"/>
    </source>
</evidence>
<dbReference type="Pfam" id="PF01740">
    <property type="entry name" value="STAS"/>
    <property type="match status" value="1"/>
</dbReference>
<keyword evidence="8" id="KW-1185">Reference proteome</keyword>
<evidence type="ECO:0000313" key="7">
    <source>
        <dbReference type="EMBL" id="NMQ19499.1"/>
    </source>
</evidence>
<dbReference type="InterPro" id="IPR011547">
    <property type="entry name" value="SLC26A/SulP_dom"/>
</dbReference>
<feature type="transmembrane region" description="Helical" evidence="5">
    <location>
        <begin position="252"/>
        <end position="274"/>
    </location>
</feature>
<comment type="subcellular location">
    <subcellularLocation>
        <location evidence="1">Membrane</location>
        <topology evidence="1">Multi-pass membrane protein</topology>
    </subcellularLocation>
</comment>
<evidence type="ECO:0000256" key="4">
    <source>
        <dbReference type="ARBA" id="ARBA00023136"/>
    </source>
</evidence>
<comment type="caution">
    <text evidence="7">The sequence shown here is derived from an EMBL/GenBank/DDBJ whole genome shotgun (WGS) entry which is preliminary data.</text>
</comment>
<gene>
    <name evidence="7" type="ORF">E4P82_09995</name>
</gene>
<protein>
    <submittedName>
        <fullName evidence="7">SulP family inorganic anion transporter</fullName>
    </submittedName>
</protein>
<name>A0ABX1TN57_9GAMM</name>
<dbReference type="Pfam" id="PF00916">
    <property type="entry name" value="Sulfate_transp"/>
    <property type="match status" value="1"/>
</dbReference>
<accession>A0ABX1TN57</accession>
<keyword evidence="4 5" id="KW-0472">Membrane</keyword>
<feature type="transmembrane region" description="Helical" evidence="5">
    <location>
        <begin position="181"/>
        <end position="198"/>
    </location>
</feature>
<dbReference type="EMBL" id="SPMZ01000027">
    <property type="protein sequence ID" value="NMQ19499.1"/>
    <property type="molecule type" value="Genomic_DNA"/>
</dbReference>
<dbReference type="InterPro" id="IPR001902">
    <property type="entry name" value="SLC26A/SulP_fam"/>
</dbReference>
<feature type="transmembrane region" description="Helical" evidence="5">
    <location>
        <begin position="388"/>
        <end position="412"/>
    </location>
</feature>
<proteinExistence type="predicted"/>
<sequence>MARLARLAPGVPALLRYRFAADFRHDLVAGISVAAVALPVAVAYAELAGFDPVVGLYSCILPLVAYALFGTSRQLMVNPDAATCAMIAAAITPLAAGDPALYGSLAILLTFFTGLFCIAASFLRLGALADFLSKPILVGFLNGVAISILLGQIGKLFGFAIESGRIIPRLLEFIAKLPQTHGPTLAVGLGSFAVLLLARRFLPRWPAALITLVVAGIAVAVLKLDGQGVAVLGAVPAGLPLPRWPTVSLEHLPALLASAAGLALVLFSSGVLTARSFAAKNRYEIDVDREFAAFGAANIAAALSQGFAVTGAASRTAMADSAGGRTQVTGLVAAATIATVLLFLTGPLRYVPIAALGVVLVFAAFSLFDIRALRDIWKIDRREVGLSVLTMLGVVAVGAINAILIAVALALVRFVKLTARPRDEVLGQVDGLPGFHSVERHPGARTFSGLALYRFDGPITFFNAAYFKQRALAVADAAGPELQWFVIDAIPISHIDVTGLYVLRDLREALEERGITLILAGRKTELLNWLQEIGLYRSEHKEHIFPTLRQALKAYRRETRPADAPPDEE</sequence>
<evidence type="ECO:0000313" key="8">
    <source>
        <dbReference type="Proteomes" id="UP000760480"/>
    </source>
</evidence>
<dbReference type="PROSITE" id="PS50801">
    <property type="entry name" value="STAS"/>
    <property type="match status" value="1"/>
</dbReference>
<dbReference type="Proteomes" id="UP000760480">
    <property type="component" value="Unassembled WGS sequence"/>
</dbReference>
<evidence type="ECO:0000256" key="2">
    <source>
        <dbReference type="ARBA" id="ARBA00022692"/>
    </source>
</evidence>
<dbReference type="CDD" id="cd07042">
    <property type="entry name" value="STAS_SulP_like_sulfate_transporter"/>
    <property type="match status" value="1"/>
</dbReference>
<feature type="transmembrane region" description="Helical" evidence="5">
    <location>
        <begin position="205"/>
        <end position="222"/>
    </location>
</feature>
<dbReference type="NCBIfam" id="TIGR00815">
    <property type="entry name" value="sulP"/>
    <property type="match status" value="1"/>
</dbReference>
<feature type="transmembrane region" description="Helical" evidence="5">
    <location>
        <begin position="350"/>
        <end position="368"/>
    </location>
</feature>
<keyword evidence="3 5" id="KW-1133">Transmembrane helix</keyword>
<organism evidence="7 8">
    <name type="scientific">Candidatus Competibacter phosphatis</name>
    <dbReference type="NCBI Taxonomy" id="221280"/>
    <lineage>
        <taxon>Bacteria</taxon>
        <taxon>Pseudomonadati</taxon>
        <taxon>Pseudomonadota</taxon>
        <taxon>Gammaproteobacteria</taxon>
        <taxon>Candidatus Competibacteraceae</taxon>
        <taxon>Candidatus Competibacter</taxon>
    </lineage>
</organism>
<evidence type="ECO:0000259" key="6">
    <source>
        <dbReference type="PROSITE" id="PS50801"/>
    </source>
</evidence>
<dbReference type="InterPro" id="IPR036513">
    <property type="entry name" value="STAS_dom_sf"/>
</dbReference>
<dbReference type="PANTHER" id="PTHR11814">
    <property type="entry name" value="SULFATE TRANSPORTER"/>
    <property type="match status" value="1"/>
</dbReference>
<dbReference type="Gene3D" id="3.30.750.24">
    <property type="entry name" value="STAS domain"/>
    <property type="match status" value="1"/>
</dbReference>
<dbReference type="InterPro" id="IPR002645">
    <property type="entry name" value="STAS_dom"/>
</dbReference>
<feature type="transmembrane region" description="Helical" evidence="5">
    <location>
        <begin position="102"/>
        <end position="123"/>
    </location>
</feature>
<feature type="transmembrane region" description="Helical" evidence="5">
    <location>
        <begin position="27"/>
        <end position="47"/>
    </location>
</feature>
<feature type="domain" description="STAS" evidence="6">
    <location>
        <begin position="440"/>
        <end position="555"/>
    </location>
</feature>
<evidence type="ECO:0000256" key="1">
    <source>
        <dbReference type="ARBA" id="ARBA00004141"/>
    </source>
</evidence>
<keyword evidence="2 5" id="KW-0812">Transmembrane</keyword>
<feature type="transmembrane region" description="Helical" evidence="5">
    <location>
        <begin position="328"/>
        <end position="344"/>
    </location>
</feature>
<feature type="transmembrane region" description="Helical" evidence="5">
    <location>
        <begin position="76"/>
        <end position="96"/>
    </location>
</feature>
<feature type="transmembrane region" description="Helical" evidence="5">
    <location>
        <begin position="135"/>
        <end position="161"/>
    </location>
</feature>
<reference evidence="7 8" key="1">
    <citation type="submission" date="2019-03" db="EMBL/GenBank/DDBJ databases">
        <title>Metabolic reconstructions from genomes of highly enriched 'Candidatus Accumulibacter' and 'Candidatus Competibacter' bioreactor populations.</title>
        <authorList>
            <person name="Annavajhala M.K."/>
            <person name="Welles L."/>
            <person name="Abbas B."/>
            <person name="Sorokin D."/>
            <person name="Park H."/>
            <person name="Van Loosdrecht M."/>
            <person name="Chandran K."/>
        </authorList>
    </citation>
    <scope>NUCLEOTIDE SEQUENCE [LARGE SCALE GENOMIC DNA]</scope>
    <source>
        <strain evidence="7 8">SBR_G</strain>
    </source>
</reference>